<sequence>MPSWPRSTLPKRNGEFAIAPSLQHLSQSGKLTTRSTTQVGRSWTETYLVDVRDNDDRTLMATVRNYLRNGTIFTIGHRDHLTPKGTYGGSPLVAGASQTGATINLDAASATITNWARAGDLVTFAGITLVYEVTADTNSDGGGLVALPIDPPIFAGSSPADDAALTTTAVVVTARVVAAQFPETDASNHGLLKVTFAESP</sequence>
<evidence type="ECO:0000313" key="1">
    <source>
        <dbReference type="EMBL" id="KKK54991.1"/>
    </source>
</evidence>
<dbReference type="AlphaFoldDB" id="A0A0F8Z4L1"/>
<accession>A0A0F8Z4L1</accession>
<gene>
    <name evidence="1" type="ORF">LCGC14_3079090</name>
</gene>
<organism evidence="1">
    <name type="scientific">marine sediment metagenome</name>
    <dbReference type="NCBI Taxonomy" id="412755"/>
    <lineage>
        <taxon>unclassified sequences</taxon>
        <taxon>metagenomes</taxon>
        <taxon>ecological metagenomes</taxon>
    </lineage>
</organism>
<protein>
    <submittedName>
        <fullName evidence="1">Uncharacterized protein</fullName>
    </submittedName>
</protein>
<proteinExistence type="predicted"/>
<comment type="caution">
    <text evidence="1">The sequence shown here is derived from an EMBL/GenBank/DDBJ whole genome shotgun (WGS) entry which is preliminary data.</text>
</comment>
<dbReference type="EMBL" id="LAZR01065710">
    <property type="protein sequence ID" value="KKK54991.1"/>
    <property type="molecule type" value="Genomic_DNA"/>
</dbReference>
<name>A0A0F8Z4L1_9ZZZZ</name>
<reference evidence="1" key="1">
    <citation type="journal article" date="2015" name="Nature">
        <title>Complex archaea that bridge the gap between prokaryotes and eukaryotes.</title>
        <authorList>
            <person name="Spang A."/>
            <person name="Saw J.H."/>
            <person name="Jorgensen S.L."/>
            <person name="Zaremba-Niedzwiedzka K."/>
            <person name="Martijn J."/>
            <person name="Lind A.E."/>
            <person name="van Eijk R."/>
            <person name="Schleper C."/>
            <person name="Guy L."/>
            <person name="Ettema T.J."/>
        </authorList>
    </citation>
    <scope>NUCLEOTIDE SEQUENCE</scope>
</reference>